<dbReference type="InterPro" id="IPR052158">
    <property type="entry name" value="INH-QAR"/>
</dbReference>
<protein>
    <submittedName>
        <fullName evidence="2">Isonitrile hydratase</fullName>
        <ecNumber evidence="2">4.2.1.103</ecNumber>
    </submittedName>
</protein>
<sequence length="271" mass="29388">MSETSKPSSISRRQLLQLSSGLAATCMLGCTHDQVTTLEATVQYAKHEILMLVYPRFTTLDLIGPQHVFALLGPEYKTRLVWKDTTEVISDTGVPIRPTMSFDDCRPAPEILFIPGGTDGTLAAMEDKQVREFVAKMGAEATYVTSVCTGSLILGAAGLLNGYKATSHWLALKVLKEFGAEPIEQRVVVDRNRITGAGVTAGIDFALTLTSLIKDDDYAKSVQLMMEYDPQPPFESGNPNIASAESVKLLEAMADPFLEGVKATKVKIATQ</sequence>
<gene>
    <name evidence="2" type="primary">inhA</name>
    <name evidence="2" type="ORF">Q31a_41550</name>
</gene>
<keyword evidence="2" id="KW-0456">Lyase</keyword>
<keyword evidence="3" id="KW-1185">Reference proteome</keyword>
<dbReference type="PANTHER" id="PTHR43130:SF2">
    <property type="entry name" value="DJ-1_PFPI DOMAIN-CONTAINING PROTEIN"/>
    <property type="match status" value="1"/>
</dbReference>
<accession>A0A518GBA7</accession>
<dbReference type="Gene3D" id="3.40.50.880">
    <property type="match status" value="1"/>
</dbReference>
<dbReference type="PROSITE" id="PS51318">
    <property type="entry name" value="TAT"/>
    <property type="match status" value="1"/>
</dbReference>
<evidence type="ECO:0000313" key="3">
    <source>
        <dbReference type="Proteomes" id="UP000318017"/>
    </source>
</evidence>
<dbReference type="InterPro" id="IPR029062">
    <property type="entry name" value="Class_I_gatase-like"/>
</dbReference>
<dbReference type="SUPFAM" id="SSF52317">
    <property type="entry name" value="Class I glutamine amidotransferase-like"/>
    <property type="match status" value="1"/>
</dbReference>
<dbReference type="InterPro" id="IPR006311">
    <property type="entry name" value="TAT_signal"/>
</dbReference>
<dbReference type="EMBL" id="CP036298">
    <property type="protein sequence ID" value="QDV25827.1"/>
    <property type="molecule type" value="Genomic_DNA"/>
</dbReference>
<dbReference type="InterPro" id="IPR002818">
    <property type="entry name" value="DJ-1/PfpI"/>
</dbReference>
<reference evidence="2 3" key="1">
    <citation type="submission" date="2019-02" db="EMBL/GenBank/DDBJ databases">
        <title>Deep-cultivation of Planctomycetes and their phenomic and genomic characterization uncovers novel biology.</title>
        <authorList>
            <person name="Wiegand S."/>
            <person name="Jogler M."/>
            <person name="Boedeker C."/>
            <person name="Pinto D."/>
            <person name="Vollmers J."/>
            <person name="Rivas-Marin E."/>
            <person name="Kohn T."/>
            <person name="Peeters S.H."/>
            <person name="Heuer A."/>
            <person name="Rast P."/>
            <person name="Oberbeckmann S."/>
            <person name="Bunk B."/>
            <person name="Jeske O."/>
            <person name="Meyerdierks A."/>
            <person name="Storesund J.E."/>
            <person name="Kallscheuer N."/>
            <person name="Luecker S."/>
            <person name="Lage O.M."/>
            <person name="Pohl T."/>
            <person name="Merkel B.J."/>
            <person name="Hornburger P."/>
            <person name="Mueller R.-W."/>
            <person name="Bruemmer F."/>
            <person name="Labrenz M."/>
            <person name="Spormann A.M."/>
            <person name="Op den Camp H."/>
            <person name="Overmann J."/>
            <person name="Amann R."/>
            <person name="Jetten M.S.M."/>
            <person name="Mascher T."/>
            <person name="Medema M.H."/>
            <person name="Devos D.P."/>
            <person name="Kaster A.-K."/>
            <person name="Ovreas L."/>
            <person name="Rohde M."/>
            <person name="Galperin M.Y."/>
            <person name="Jogler C."/>
        </authorList>
    </citation>
    <scope>NUCLEOTIDE SEQUENCE [LARGE SCALE GENOMIC DNA]</scope>
    <source>
        <strain evidence="2 3">Q31a</strain>
    </source>
</reference>
<feature type="domain" description="DJ-1/PfpI" evidence="1">
    <location>
        <begin position="48"/>
        <end position="209"/>
    </location>
</feature>
<dbReference type="AlphaFoldDB" id="A0A518GBA7"/>
<proteinExistence type="predicted"/>
<dbReference type="GO" id="GO:0006355">
    <property type="term" value="P:regulation of DNA-templated transcription"/>
    <property type="evidence" value="ECO:0007669"/>
    <property type="project" value="TreeGrafter"/>
</dbReference>
<organism evidence="2 3">
    <name type="scientific">Aureliella helgolandensis</name>
    <dbReference type="NCBI Taxonomy" id="2527968"/>
    <lineage>
        <taxon>Bacteria</taxon>
        <taxon>Pseudomonadati</taxon>
        <taxon>Planctomycetota</taxon>
        <taxon>Planctomycetia</taxon>
        <taxon>Pirellulales</taxon>
        <taxon>Pirellulaceae</taxon>
        <taxon>Aureliella</taxon>
    </lineage>
</organism>
<dbReference type="PANTHER" id="PTHR43130">
    <property type="entry name" value="ARAC-FAMILY TRANSCRIPTIONAL REGULATOR"/>
    <property type="match status" value="1"/>
</dbReference>
<dbReference type="KEGG" id="ahel:Q31a_41550"/>
<dbReference type="CDD" id="cd03139">
    <property type="entry name" value="GATase1_PfpI_2"/>
    <property type="match status" value="1"/>
</dbReference>
<dbReference type="EC" id="4.2.1.103" evidence="2"/>
<dbReference type="Pfam" id="PF01965">
    <property type="entry name" value="DJ-1_PfpI"/>
    <property type="match status" value="1"/>
</dbReference>
<dbReference type="GO" id="GO:0050549">
    <property type="term" value="F:cyclohexyl-isocyanide hydratase activity"/>
    <property type="evidence" value="ECO:0007669"/>
    <property type="project" value="UniProtKB-EC"/>
</dbReference>
<dbReference type="Proteomes" id="UP000318017">
    <property type="component" value="Chromosome"/>
</dbReference>
<dbReference type="RefSeq" id="WP_197355398.1">
    <property type="nucleotide sequence ID" value="NZ_CP036298.1"/>
</dbReference>
<evidence type="ECO:0000259" key="1">
    <source>
        <dbReference type="Pfam" id="PF01965"/>
    </source>
</evidence>
<evidence type="ECO:0000313" key="2">
    <source>
        <dbReference type="EMBL" id="QDV25827.1"/>
    </source>
</evidence>
<name>A0A518GBA7_9BACT</name>